<dbReference type="PANTHER" id="PTHR23294:SF18">
    <property type="entry name" value="UNC93-LIKE PROTEIN MFSD11"/>
    <property type="match status" value="1"/>
</dbReference>
<proteinExistence type="inferred from homology"/>
<feature type="transmembrane region" description="Helical" evidence="6">
    <location>
        <begin position="66"/>
        <end position="87"/>
    </location>
</feature>
<dbReference type="GO" id="GO:0016020">
    <property type="term" value="C:membrane"/>
    <property type="evidence" value="ECO:0007669"/>
    <property type="project" value="UniProtKB-SubCell"/>
</dbReference>
<dbReference type="Proteomes" id="UP000494206">
    <property type="component" value="Unassembled WGS sequence"/>
</dbReference>
<feature type="transmembrane region" description="Helical" evidence="6">
    <location>
        <begin position="154"/>
        <end position="177"/>
    </location>
</feature>
<feature type="transmembrane region" description="Helical" evidence="6">
    <location>
        <begin position="291"/>
        <end position="310"/>
    </location>
</feature>
<evidence type="ECO:0000313" key="8">
    <source>
        <dbReference type="Proteomes" id="UP000494206"/>
    </source>
</evidence>
<dbReference type="SUPFAM" id="SSF103473">
    <property type="entry name" value="MFS general substrate transporter"/>
    <property type="match status" value="1"/>
</dbReference>
<feature type="transmembrane region" description="Helical" evidence="6">
    <location>
        <begin position="124"/>
        <end position="142"/>
    </location>
</feature>
<feature type="transmembrane region" description="Helical" evidence="6">
    <location>
        <begin position="230"/>
        <end position="248"/>
    </location>
</feature>
<comment type="subcellular location">
    <subcellularLocation>
        <location evidence="1">Membrane</location>
        <topology evidence="1">Multi-pass membrane protein</topology>
    </subcellularLocation>
</comment>
<dbReference type="PANTHER" id="PTHR23294">
    <property type="entry name" value="ET TRANSLATION PRODUCT-RELATED"/>
    <property type="match status" value="1"/>
</dbReference>
<evidence type="ECO:0000256" key="1">
    <source>
        <dbReference type="ARBA" id="ARBA00004141"/>
    </source>
</evidence>
<evidence type="ECO:0000256" key="4">
    <source>
        <dbReference type="ARBA" id="ARBA00022989"/>
    </source>
</evidence>
<keyword evidence="5 6" id="KW-0472">Membrane</keyword>
<evidence type="ECO:0000256" key="2">
    <source>
        <dbReference type="ARBA" id="ARBA00009172"/>
    </source>
</evidence>
<gene>
    <name evidence="7" type="ORF">CBOVIS_LOCUS1621</name>
</gene>
<dbReference type="Pfam" id="PF05978">
    <property type="entry name" value="UNC-93"/>
    <property type="match status" value="1"/>
</dbReference>
<dbReference type="InterPro" id="IPR036259">
    <property type="entry name" value="MFS_trans_sf"/>
</dbReference>
<dbReference type="EMBL" id="CADEPM010000001">
    <property type="protein sequence ID" value="CAB3398339.1"/>
    <property type="molecule type" value="Genomic_DNA"/>
</dbReference>
<evidence type="ECO:0000256" key="6">
    <source>
        <dbReference type="SAM" id="Phobius"/>
    </source>
</evidence>
<evidence type="ECO:0000313" key="7">
    <source>
        <dbReference type="EMBL" id="CAB3398339.1"/>
    </source>
</evidence>
<dbReference type="InterPro" id="IPR010291">
    <property type="entry name" value="Ion_channel_UNC-93"/>
</dbReference>
<feature type="transmembrane region" description="Helical" evidence="6">
    <location>
        <begin position="189"/>
        <end position="210"/>
    </location>
</feature>
<feature type="transmembrane region" description="Helical" evidence="6">
    <location>
        <begin position="269"/>
        <end position="285"/>
    </location>
</feature>
<organism evidence="7 8">
    <name type="scientific">Caenorhabditis bovis</name>
    <dbReference type="NCBI Taxonomy" id="2654633"/>
    <lineage>
        <taxon>Eukaryota</taxon>
        <taxon>Metazoa</taxon>
        <taxon>Ecdysozoa</taxon>
        <taxon>Nematoda</taxon>
        <taxon>Chromadorea</taxon>
        <taxon>Rhabditida</taxon>
        <taxon>Rhabditina</taxon>
        <taxon>Rhabditomorpha</taxon>
        <taxon>Rhabditoidea</taxon>
        <taxon>Rhabditidae</taxon>
        <taxon>Peloderinae</taxon>
        <taxon>Caenorhabditis</taxon>
    </lineage>
</organism>
<keyword evidence="8" id="KW-1185">Reference proteome</keyword>
<accession>A0A8S1EFN9</accession>
<evidence type="ECO:0000256" key="3">
    <source>
        <dbReference type="ARBA" id="ARBA00022692"/>
    </source>
</evidence>
<keyword evidence="3 6" id="KW-0812">Transmembrane</keyword>
<reference evidence="7 8" key="1">
    <citation type="submission" date="2020-04" db="EMBL/GenBank/DDBJ databases">
        <authorList>
            <person name="Laetsch R D."/>
            <person name="Stevens L."/>
            <person name="Kumar S."/>
            <person name="Blaxter L. M."/>
        </authorList>
    </citation>
    <scope>NUCLEOTIDE SEQUENCE [LARGE SCALE GENOMIC DNA]</scope>
</reference>
<dbReference type="InterPro" id="IPR051617">
    <property type="entry name" value="UNC-93-like_regulator"/>
</dbReference>
<dbReference type="AlphaFoldDB" id="A0A8S1EFN9"/>
<sequence length="336" mass="36558">MNPKSYELLCAVLLGSGQLCIMTGMVIGAGVIGAITTFTAADIAKTDLAANKTIAKIERKYGDIEIFILFGVFTTVSILGSIIFALLPSEETEDCIEGINKGGSPWDEFVITCETLIDSNMLQLFPLFALIGTTNSLFMSILPTSLQFNLNNSGMMYLPAVYSLGLGIGEILMGIFISMMSQRVKNFSLRPTTTIAVILMFIYCSLIVSSTPFDAPMRPTSAKPLLFSQSYYLIFAIGLLIGLSDNCLNTSRGVICTLSMPSRVTQAHAISKLIQAASSCLLFFISPWLNIYFYTIGLPLLAVFTVFLFFPLSRTIEEEEADSLTETLSSASSKIQ</sequence>
<name>A0A8S1EFN9_9PELO</name>
<comment type="similarity">
    <text evidence="2">Belongs to the unc-93 family.</text>
</comment>
<keyword evidence="4 6" id="KW-1133">Transmembrane helix</keyword>
<protein>
    <submittedName>
        <fullName evidence="7">Uncharacterized protein</fullName>
    </submittedName>
</protein>
<dbReference type="OrthoDB" id="5868289at2759"/>
<evidence type="ECO:0000256" key="5">
    <source>
        <dbReference type="ARBA" id="ARBA00023136"/>
    </source>
</evidence>
<comment type="caution">
    <text evidence="7">The sequence shown here is derived from an EMBL/GenBank/DDBJ whole genome shotgun (WGS) entry which is preliminary data.</text>
</comment>